<dbReference type="Proteomes" id="UP000295292">
    <property type="component" value="Unassembled WGS sequence"/>
</dbReference>
<comment type="caution">
    <text evidence="1">The sequence shown here is derived from an EMBL/GenBank/DDBJ whole genome shotgun (WGS) entry which is preliminary data.</text>
</comment>
<accession>A0A4R6W9H2</accession>
<protein>
    <submittedName>
        <fullName evidence="1">Uncharacterized protein</fullName>
    </submittedName>
</protein>
<reference evidence="1 2" key="1">
    <citation type="submission" date="2019-03" db="EMBL/GenBank/DDBJ databases">
        <title>Genomic Encyclopedia of Archaeal and Bacterial Type Strains, Phase II (KMG-II): from individual species to whole genera.</title>
        <authorList>
            <person name="Goeker M."/>
        </authorList>
    </citation>
    <scope>NUCLEOTIDE SEQUENCE [LARGE SCALE GENOMIC DNA]</scope>
    <source>
        <strain evidence="1 2">DSM 28353</strain>
    </source>
</reference>
<sequence length="39" mass="4890">MYEPNVHPYCKSRYKYFREHESKILRKLLLNSVKEDFKV</sequence>
<gene>
    <name evidence="1" type="ORF">CLV99_3519</name>
</gene>
<proteinExistence type="predicted"/>
<name>A0A4R6W9H2_9SPHI</name>
<dbReference type="EMBL" id="SNYV01000016">
    <property type="protein sequence ID" value="TDQ75825.1"/>
    <property type="molecule type" value="Genomic_DNA"/>
</dbReference>
<organism evidence="1 2">
    <name type="scientific">Sphingobacterium yanglingense</name>
    <dbReference type="NCBI Taxonomy" id="1437280"/>
    <lineage>
        <taxon>Bacteria</taxon>
        <taxon>Pseudomonadati</taxon>
        <taxon>Bacteroidota</taxon>
        <taxon>Sphingobacteriia</taxon>
        <taxon>Sphingobacteriales</taxon>
        <taxon>Sphingobacteriaceae</taxon>
        <taxon>Sphingobacterium</taxon>
    </lineage>
</organism>
<evidence type="ECO:0000313" key="2">
    <source>
        <dbReference type="Proteomes" id="UP000295292"/>
    </source>
</evidence>
<keyword evidence="2" id="KW-1185">Reference proteome</keyword>
<dbReference type="AlphaFoldDB" id="A0A4R6W9H2"/>
<evidence type="ECO:0000313" key="1">
    <source>
        <dbReference type="EMBL" id="TDQ75825.1"/>
    </source>
</evidence>